<evidence type="ECO:0000256" key="1">
    <source>
        <dbReference type="SAM" id="SignalP"/>
    </source>
</evidence>
<protein>
    <submittedName>
        <fullName evidence="2">Uncharacterized protein</fullName>
    </submittedName>
</protein>
<keyword evidence="3" id="KW-1185">Reference proteome</keyword>
<feature type="chain" id="PRO_5026165717" evidence="1">
    <location>
        <begin position="20"/>
        <end position="162"/>
    </location>
</feature>
<dbReference type="EMBL" id="CP046566">
    <property type="protein sequence ID" value="QGW26965.1"/>
    <property type="molecule type" value="Genomic_DNA"/>
</dbReference>
<dbReference type="Proteomes" id="UP000426027">
    <property type="component" value="Chromosome"/>
</dbReference>
<reference evidence="2 3" key="1">
    <citation type="submission" date="2019-11" db="EMBL/GenBank/DDBJ databases">
        <authorList>
            <person name="Im W.T."/>
        </authorList>
    </citation>
    <scope>NUCLEOTIDE SEQUENCE [LARGE SCALE GENOMIC DNA]</scope>
    <source>
        <strain evidence="2 3">SB-02</strain>
    </source>
</reference>
<evidence type="ECO:0000313" key="2">
    <source>
        <dbReference type="EMBL" id="QGW26965.1"/>
    </source>
</evidence>
<proteinExistence type="predicted"/>
<gene>
    <name evidence="2" type="ORF">GLV81_01580</name>
</gene>
<accession>A0A6I6GEZ0</accession>
<dbReference type="RefSeq" id="WP_157476239.1">
    <property type="nucleotide sequence ID" value="NZ_CP046566.1"/>
</dbReference>
<dbReference type="AlphaFoldDB" id="A0A6I6GEZ0"/>
<sequence>MRRIVLLVCSVVLAQWALATGEPSTYFQIFVPPNNDAVRRDAALIITAIYDSTSFDIIDDGADGDTDDSKKGMLMAGQSYVLYIRDNGINDDARYASGGVLKWDGDYYIVKSDKLLFASQSTNSDWQHDWVPSTDKKSIGQKFIIYSPVFSSKQTGCKRNGL</sequence>
<organism evidence="2 3">
    <name type="scientific">Phnomibacter ginsenosidimutans</name>
    <dbReference type="NCBI Taxonomy" id="2676868"/>
    <lineage>
        <taxon>Bacteria</taxon>
        <taxon>Pseudomonadati</taxon>
        <taxon>Bacteroidota</taxon>
        <taxon>Chitinophagia</taxon>
        <taxon>Chitinophagales</taxon>
        <taxon>Chitinophagaceae</taxon>
        <taxon>Phnomibacter</taxon>
    </lineage>
</organism>
<evidence type="ECO:0000313" key="3">
    <source>
        <dbReference type="Proteomes" id="UP000426027"/>
    </source>
</evidence>
<keyword evidence="1" id="KW-0732">Signal</keyword>
<name>A0A6I6GEZ0_9BACT</name>
<dbReference type="KEGG" id="fls:GLV81_01580"/>
<feature type="signal peptide" evidence="1">
    <location>
        <begin position="1"/>
        <end position="19"/>
    </location>
</feature>